<dbReference type="GO" id="GO:0043709">
    <property type="term" value="P:cell adhesion involved in single-species biofilm formation"/>
    <property type="evidence" value="ECO:0007669"/>
    <property type="project" value="TreeGrafter"/>
</dbReference>
<dbReference type="InterPro" id="IPR043128">
    <property type="entry name" value="Rev_trsase/Diguanyl_cyclase"/>
</dbReference>
<dbReference type="InterPro" id="IPR050469">
    <property type="entry name" value="Diguanylate_Cyclase"/>
</dbReference>
<dbReference type="CDD" id="cd17574">
    <property type="entry name" value="REC_OmpR"/>
    <property type="match status" value="1"/>
</dbReference>
<dbReference type="RefSeq" id="WP_033843427.1">
    <property type="nucleotide sequence ID" value="NZ_AP022557.1"/>
</dbReference>
<keyword evidence="1" id="KW-0597">Phosphoprotein</keyword>
<dbReference type="SUPFAM" id="SSF55073">
    <property type="entry name" value="Nucleotide cyclase"/>
    <property type="match status" value="1"/>
</dbReference>
<comment type="caution">
    <text evidence="1">Lacks conserved residue(s) required for the propagation of feature annotation.</text>
</comment>
<keyword evidence="6" id="KW-1185">Reference proteome</keyword>
<sequence length="544" mass="61862">MDRSTALLLARMKEQYERWKAAPPLTSREFARFLRAVGRAATVIGRTDIAAEAERLSRQVNSGKEKEWTAEEALEEIAPLLRCFYEEKETPFPLPLIKSEQESEATILLCGNDPLFFTYLCRALDAAPWRLLTAPSLEQATASIICLSPDCLVVSLSEEDGEPSALASLLENAGRHPYLPVVVISADGRKETQLKCYELGADDVVTPTAADELFIRIRRLIEKKRKIDELVLVDELTGVYNRKYLPRVYARLRSDLERSGTPSCLALLDLDHFKQINDRFGHLVGDAVLKKLADVLLQHTRGLDTVIRFGGEEFIVWLAQTSKREARAVLERLRHQFEGEEIVADGFRLSCTFSAGLVECDQADESLDHWLRLADAALYEAKKKGGNRIEEAGAPSAPHDSGQERSQRRRTGRRRWAVAIVDDDELARAVIADLVRKLAAEQQREVDIEEFGDGLSFLQSPLYRDGRRFIVILDRVMPKMDGLEVLERLRQERKRCKVMMLTSRHDEREIAHALERGVDEYVTKPFKWLELEARLRRLLRGLDS</sequence>
<dbReference type="PROSITE" id="PS50887">
    <property type="entry name" value="GGDEF"/>
    <property type="match status" value="1"/>
</dbReference>
<evidence type="ECO:0000256" key="1">
    <source>
        <dbReference type="PROSITE-ProRule" id="PRU00169"/>
    </source>
</evidence>
<name>A0A679FT18_9BACL</name>
<dbReference type="Gene3D" id="3.30.70.270">
    <property type="match status" value="1"/>
</dbReference>
<evidence type="ECO:0000313" key="6">
    <source>
        <dbReference type="Proteomes" id="UP000501421"/>
    </source>
</evidence>
<evidence type="ECO:0000259" key="3">
    <source>
        <dbReference type="PROSITE" id="PS50110"/>
    </source>
</evidence>
<dbReference type="InterPro" id="IPR000160">
    <property type="entry name" value="GGDEF_dom"/>
</dbReference>
<dbReference type="Pfam" id="PF00990">
    <property type="entry name" value="GGDEF"/>
    <property type="match status" value="1"/>
</dbReference>
<dbReference type="Pfam" id="PF00072">
    <property type="entry name" value="Response_reg"/>
    <property type="match status" value="1"/>
</dbReference>
<dbReference type="GO" id="GO:1902201">
    <property type="term" value="P:negative regulation of bacterial-type flagellum-dependent cell motility"/>
    <property type="evidence" value="ECO:0007669"/>
    <property type="project" value="TreeGrafter"/>
</dbReference>
<dbReference type="PANTHER" id="PTHR45138:SF24">
    <property type="entry name" value="DIGUANYLATE CYCLASE DGCC-RELATED"/>
    <property type="match status" value="1"/>
</dbReference>
<dbReference type="CDD" id="cd01949">
    <property type="entry name" value="GGDEF"/>
    <property type="match status" value="1"/>
</dbReference>
<dbReference type="GO" id="GO:0005886">
    <property type="term" value="C:plasma membrane"/>
    <property type="evidence" value="ECO:0007669"/>
    <property type="project" value="TreeGrafter"/>
</dbReference>
<organism evidence="5 6">
    <name type="scientific">Geobacillus subterraneus</name>
    <dbReference type="NCBI Taxonomy" id="129338"/>
    <lineage>
        <taxon>Bacteria</taxon>
        <taxon>Bacillati</taxon>
        <taxon>Bacillota</taxon>
        <taxon>Bacilli</taxon>
        <taxon>Bacillales</taxon>
        <taxon>Anoxybacillaceae</taxon>
        <taxon>Geobacillus</taxon>
    </lineage>
</organism>
<dbReference type="GO" id="GO:0000160">
    <property type="term" value="P:phosphorelay signal transduction system"/>
    <property type="evidence" value="ECO:0007669"/>
    <property type="project" value="InterPro"/>
</dbReference>
<accession>A0A679FT18</accession>
<dbReference type="InterPro" id="IPR011006">
    <property type="entry name" value="CheY-like_superfamily"/>
</dbReference>
<feature type="region of interest" description="Disordered" evidence="2">
    <location>
        <begin position="389"/>
        <end position="410"/>
    </location>
</feature>
<dbReference type="PANTHER" id="PTHR45138">
    <property type="entry name" value="REGULATORY COMPONENTS OF SENSORY TRANSDUCTION SYSTEM"/>
    <property type="match status" value="1"/>
</dbReference>
<dbReference type="NCBIfam" id="TIGR00254">
    <property type="entry name" value="GGDEF"/>
    <property type="match status" value="1"/>
</dbReference>
<dbReference type="SMART" id="SM00267">
    <property type="entry name" value="GGDEF"/>
    <property type="match status" value="1"/>
</dbReference>
<reference evidence="6" key="1">
    <citation type="journal article" date="2020" name="Microbiol. Resour. Announc.">
        <title>Complete Genome Sequence of Geobacillus sp. Strain E55-1, Isolated from Mine Geyser in Japan.</title>
        <authorList>
            <person name="Miyazaki K."/>
            <person name="Hase E."/>
            <person name="Tokito N."/>
        </authorList>
    </citation>
    <scope>NUCLEOTIDE SEQUENCE [LARGE SCALE GENOMIC DNA]</scope>
    <source>
        <strain evidence="6">E55-1</strain>
    </source>
</reference>
<feature type="domain" description="GGDEF" evidence="4">
    <location>
        <begin position="261"/>
        <end position="394"/>
    </location>
</feature>
<feature type="domain" description="Response regulatory" evidence="3">
    <location>
        <begin position="417"/>
        <end position="539"/>
    </location>
</feature>
<dbReference type="GO" id="GO:0052621">
    <property type="term" value="F:diguanylate cyclase activity"/>
    <property type="evidence" value="ECO:0007669"/>
    <property type="project" value="TreeGrafter"/>
</dbReference>
<evidence type="ECO:0000259" key="4">
    <source>
        <dbReference type="PROSITE" id="PS50887"/>
    </source>
</evidence>
<gene>
    <name evidence="5" type="ORF">GsuE55_17090</name>
</gene>
<evidence type="ECO:0000313" key="5">
    <source>
        <dbReference type="EMBL" id="BBW96876.1"/>
    </source>
</evidence>
<dbReference type="PROSITE" id="PS50110">
    <property type="entry name" value="RESPONSE_REGULATORY"/>
    <property type="match status" value="2"/>
</dbReference>
<dbReference type="SMART" id="SM00448">
    <property type="entry name" value="REC"/>
    <property type="match status" value="2"/>
</dbReference>
<dbReference type="Proteomes" id="UP000501421">
    <property type="component" value="Chromosome"/>
</dbReference>
<feature type="modified residue" description="4-aspartylphosphate" evidence="1">
    <location>
        <position position="474"/>
    </location>
</feature>
<evidence type="ECO:0008006" key="7">
    <source>
        <dbReference type="Google" id="ProtNLM"/>
    </source>
</evidence>
<dbReference type="Gene3D" id="3.40.50.2300">
    <property type="match status" value="2"/>
</dbReference>
<dbReference type="InterPro" id="IPR029787">
    <property type="entry name" value="Nucleotide_cyclase"/>
</dbReference>
<dbReference type="SUPFAM" id="SSF52172">
    <property type="entry name" value="CheY-like"/>
    <property type="match status" value="2"/>
</dbReference>
<dbReference type="AlphaFoldDB" id="A0A679FT18"/>
<dbReference type="FunFam" id="3.30.70.270:FF:000001">
    <property type="entry name" value="Diguanylate cyclase domain protein"/>
    <property type="match status" value="1"/>
</dbReference>
<dbReference type="InterPro" id="IPR001789">
    <property type="entry name" value="Sig_transdc_resp-reg_receiver"/>
</dbReference>
<evidence type="ECO:0000256" key="2">
    <source>
        <dbReference type="SAM" id="MobiDB-lite"/>
    </source>
</evidence>
<dbReference type="EMBL" id="AP022557">
    <property type="protein sequence ID" value="BBW96876.1"/>
    <property type="molecule type" value="Genomic_DNA"/>
</dbReference>
<protein>
    <recommendedName>
        <fullName evidence="7">Diguanylate cyclase</fullName>
    </recommendedName>
</protein>
<dbReference type="CDD" id="cd00156">
    <property type="entry name" value="REC"/>
    <property type="match status" value="1"/>
</dbReference>
<feature type="domain" description="Response regulatory" evidence="3">
    <location>
        <begin position="106"/>
        <end position="222"/>
    </location>
</feature>
<proteinExistence type="predicted"/>